<dbReference type="PANTHER" id="PTHR30244">
    <property type="entry name" value="TRANSAMINASE"/>
    <property type="match status" value="1"/>
</dbReference>
<dbReference type="Pfam" id="PF01041">
    <property type="entry name" value="DegT_DnrJ_EryC1"/>
    <property type="match status" value="1"/>
</dbReference>
<name>A0A1C3Y072_9HYPH</name>
<evidence type="ECO:0000256" key="4">
    <source>
        <dbReference type="RuleBase" id="RU004508"/>
    </source>
</evidence>
<dbReference type="STRING" id="1138170.GA0061105_103357"/>
<dbReference type="Gene3D" id="3.90.1150.10">
    <property type="entry name" value="Aspartate Aminotransferase, domain 1"/>
    <property type="match status" value="1"/>
</dbReference>
<dbReference type="InterPro" id="IPR015422">
    <property type="entry name" value="PyrdxlP-dep_Trfase_small"/>
</dbReference>
<dbReference type="PANTHER" id="PTHR30244:SF34">
    <property type="entry name" value="DTDP-4-AMINO-4,6-DIDEOXYGALACTOSE TRANSAMINASE"/>
    <property type="match status" value="1"/>
</dbReference>
<accession>A0A1C3Y072</accession>
<gene>
    <name evidence="5" type="ORF">GA0061105_103357</name>
</gene>
<dbReference type="InterPro" id="IPR000653">
    <property type="entry name" value="DegT/StrS_aminotransferase"/>
</dbReference>
<reference evidence="5 6" key="1">
    <citation type="submission" date="2016-08" db="EMBL/GenBank/DDBJ databases">
        <authorList>
            <person name="Seilhamer J.J."/>
        </authorList>
    </citation>
    <scope>NUCLEOTIDE SEQUENCE [LARGE SCALE GENOMIC DNA]</scope>
    <source>
        <strain evidence="5 6">HBR26</strain>
    </source>
</reference>
<dbReference type="InterPro" id="IPR015424">
    <property type="entry name" value="PyrdxlP-dep_Trfase"/>
</dbReference>
<dbReference type="GO" id="GO:0030170">
    <property type="term" value="F:pyridoxal phosphate binding"/>
    <property type="evidence" value="ECO:0007669"/>
    <property type="project" value="TreeGrafter"/>
</dbReference>
<evidence type="ECO:0000313" key="5">
    <source>
        <dbReference type="EMBL" id="SCB57898.1"/>
    </source>
</evidence>
<feature type="modified residue" description="N6-(pyridoxal phosphate)lysine" evidence="3">
    <location>
        <position position="217"/>
    </location>
</feature>
<comment type="similarity">
    <text evidence="1 4">Belongs to the DegT/DnrJ/EryC1 family.</text>
</comment>
<evidence type="ECO:0000313" key="6">
    <source>
        <dbReference type="Proteomes" id="UP000198723"/>
    </source>
</evidence>
<dbReference type="CDD" id="cd00616">
    <property type="entry name" value="AHBA_syn"/>
    <property type="match status" value="1"/>
</dbReference>
<dbReference type="PIRSF" id="PIRSF000390">
    <property type="entry name" value="PLP_StrS"/>
    <property type="match status" value="1"/>
</dbReference>
<dbReference type="Gene3D" id="3.40.640.10">
    <property type="entry name" value="Type I PLP-dependent aspartate aminotransferase-like (Major domain)"/>
    <property type="match status" value="1"/>
</dbReference>
<dbReference type="Proteomes" id="UP000198723">
    <property type="component" value="Unassembled WGS sequence"/>
</dbReference>
<organism evidence="5 6">
    <name type="scientific">Rhizobium aethiopicum</name>
    <dbReference type="NCBI Taxonomy" id="1138170"/>
    <lineage>
        <taxon>Bacteria</taxon>
        <taxon>Pseudomonadati</taxon>
        <taxon>Pseudomonadota</taxon>
        <taxon>Alphaproteobacteria</taxon>
        <taxon>Hyphomicrobiales</taxon>
        <taxon>Rhizobiaceae</taxon>
        <taxon>Rhizobium/Agrobacterium group</taxon>
        <taxon>Rhizobium</taxon>
    </lineage>
</organism>
<dbReference type="GO" id="GO:0008483">
    <property type="term" value="F:transaminase activity"/>
    <property type="evidence" value="ECO:0007669"/>
    <property type="project" value="TreeGrafter"/>
</dbReference>
<sequence>MWPTLSLAPVSFAIQFNVPQLRESQALIPREYGMTNRIFYTRPSITELETGYAADAAANGWGARCYDYINRFERDFAAYLGSGFATATSSCTGAMHMGLAALGISPGDEVILADTNWVATVAPVVHLGAKPVFVDVLPDTWCIDPAAVQRSITPRTKAIIATHIYGNLCDMDALMEIGKQRGVAVVEDAAEAIGSIWRGRRAGSIGAFGTFSFHGTKTLTTGEGGMLVTSDADLYEKVLTLSNHGRARGSKKQFWPDAIGFKYKMSNVQAAIGCAQLERIDELVARKREILAAYMLRLSPLNGISMNPEYTGTINGAWMPTAVFHPATGITREMLQQAFETADIDARVFFHPLSSLSMFEDKPGNINAWSIPERAINLPSYHDMSEADIDRVAETLLSVVRSHRNNSAVRPRQSA</sequence>
<dbReference type="AlphaFoldDB" id="A0A1C3Y072"/>
<dbReference type="SUPFAM" id="SSF53383">
    <property type="entry name" value="PLP-dependent transferases"/>
    <property type="match status" value="1"/>
</dbReference>
<feature type="active site" description="Proton acceptor" evidence="2">
    <location>
        <position position="217"/>
    </location>
</feature>
<evidence type="ECO:0000256" key="1">
    <source>
        <dbReference type="ARBA" id="ARBA00037999"/>
    </source>
</evidence>
<proteinExistence type="inferred from homology"/>
<dbReference type="InterPro" id="IPR015421">
    <property type="entry name" value="PyrdxlP-dep_Trfase_major"/>
</dbReference>
<evidence type="ECO:0000256" key="3">
    <source>
        <dbReference type="PIRSR" id="PIRSR000390-2"/>
    </source>
</evidence>
<dbReference type="EMBL" id="FMAJ01000003">
    <property type="protein sequence ID" value="SCB57898.1"/>
    <property type="molecule type" value="Genomic_DNA"/>
</dbReference>
<keyword evidence="3 4" id="KW-0663">Pyridoxal phosphate</keyword>
<evidence type="ECO:0000256" key="2">
    <source>
        <dbReference type="PIRSR" id="PIRSR000390-1"/>
    </source>
</evidence>
<protein>
    <submittedName>
        <fullName evidence="5">Perosamine synthetase</fullName>
    </submittedName>
</protein>
<dbReference type="GO" id="GO:0000271">
    <property type="term" value="P:polysaccharide biosynthetic process"/>
    <property type="evidence" value="ECO:0007669"/>
    <property type="project" value="TreeGrafter"/>
</dbReference>